<dbReference type="Proteomes" id="UP000034883">
    <property type="component" value="Chromosome"/>
</dbReference>
<dbReference type="KEGG" id="samy:DB32_006399"/>
<dbReference type="CDD" id="cd00586">
    <property type="entry name" value="4HBT"/>
    <property type="match status" value="1"/>
</dbReference>
<dbReference type="InterPro" id="IPR029069">
    <property type="entry name" value="HotDog_dom_sf"/>
</dbReference>
<accession>A0A0F6W778</accession>
<gene>
    <name evidence="1" type="ORF">DB32_006399</name>
</gene>
<keyword evidence="2" id="KW-1185">Reference proteome</keyword>
<organism evidence="1 2">
    <name type="scientific">Sandaracinus amylolyticus</name>
    <dbReference type="NCBI Taxonomy" id="927083"/>
    <lineage>
        <taxon>Bacteria</taxon>
        <taxon>Pseudomonadati</taxon>
        <taxon>Myxococcota</taxon>
        <taxon>Polyangia</taxon>
        <taxon>Polyangiales</taxon>
        <taxon>Sandaracinaceae</taxon>
        <taxon>Sandaracinus</taxon>
    </lineage>
</organism>
<dbReference type="RefSeq" id="WP_053236316.1">
    <property type="nucleotide sequence ID" value="NZ_CP011125.1"/>
</dbReference>
<dbReference type="STRING" id="927083.DB32_006399"/>
<evidence type="ECO:0000313" key="1">
    <source>
        <dbReference type="EMBL" id="AKF09250.1"/>
    </source>
</evidence>
<reference evidence="1 2" key="1">
    <citation type="submission" date="2015-03" db="EMBL/GenBank/DDBJ databases">
        <title>Genome assembly of Sandaracinus amylolyticus DSM 53668.</title>
        <authorList>
            <person name="Sharma G."/>
            <person name="Subramanian S."/>
        </authorList>
    </citation>
    <scope>NUCLEOTIDE SEQUENCE [LARGE SCALE GENOMIC DNA]</scope>
    <source>
        <strain evidence="1 2">DSM 53668</strain>
    </source>
</reference>
<proteinExistence type="predicted"/>
<dbReference type="Pfam" id="PF13279">
    <property type="entry name" value="4HBT_2"/>
    <property type="match status" value="1"/>
</dbReference>
<dbReference type="OrthoDB" id="9801517at2"/>
<evidence type="ECO:0008006" key="3">
    <source>
        <dbReference type="Google" id="ProtNLM"/>
    </source>
</evidence>
<name>A0A0F6W778_9BACT</name>
<sequence>MFSTSTMLPRHAFSARDAARAGDVWRLFQEVAVEGSTACGWPPMRYREEKTAFVVRSMTVRHHLEATYGEPLAATTWVSRMRREMLSTREIRVRSSRGAIASARQEWVHVSESLEMARAPRSLIEAFPVESGPDDDAAPELPALARELDAHEPHVFTFRAWWTWMDPLDHVNHPQYVDFCDEALSLAAHAAGLAPRDVEPIAEELTFRSPVTAGDEVRVETIARGHTEDGAAVFANRILVGDRVCVTGTTVRRMLGETGPSRLADAIRTSR</sequence>
<protein>
    <recommendedName>
        <fullName evidence="3">Acyl-ACP thioesterase</fullName>
    </recommendedName>
</protein>
<dbReference type="EMBL" id="CP011125">
    <property type="protein sequence ID" value="AKF09250.1"/>
    <property type="molecule type" value="Genomic_DNA"/>
</dbReference>
<dbReference type="Gene3D" id="3.10.129.10">
    <property type="entry name" value="Hotdog Thioesterase"/>
    <property type="match status" value="1"/>
</dbReference>
<dbReference type="SUPFAM" id="SSF54637">
    <property type="entry name" value="Thioesterase/thiol ester dehydrase-isomerase"/>
    <property type="match status" value="2"/>
</dbReference>
<evidence type="ECO:0000313" key="2">
    <source>
        <dbReference type="Proteomes" id="UP000034883"/>
    </source>
</evidence>
<dbReference type="AlphaFoldDB" id="A0A0F6W778"/>